<evidence type="ECO:0000256" key="5">
    <source>
        <dbReference type="ARBA" id="ARBA00022679"/>
    </source>
</evidence>
<dbReference type="SMART" id="SM00387">
    <property type="entry name" value="HATPase_c"/>
    <property type="match status" value="1"/>
</dbReference>
<dbReference type="SUPFAM" id="SSF55874">
    <property type="entry name" value="ATPase domain of HSP90 chaperone/DNA topoisomerase II/histidine kinase"/>
    <property type="match status" value="1"/>
</dbReference>
<protein>
    <recommendedName>
        <fullName evidence="8">Sensor-like histidine kinase SenX3</fullName>
        <ecNumber evidence="3">2.7.13.3</ecNumber>
    </recommendedName>
</protein>
<keyword evidence="10" id="KW-1133">Transmembrane helix</keyword>
<keyword evidence="10" id="KW-0472">Membrane</keyword>
<evidence type="ECO:0000256" key="10">
    <source>
        <dbReference type="SAM" id="Phobius"/>
    </source>
</evidence>
<dbReference type="Gene3D" id="3.30.565.10">
    <property type="entry name" value="Histidine kinase-like ATPase, C-terminal domain"/>
    <property type="match status" value="1"/>
</dbReference>
<evidence type="ECO:0000256" key="6">
    <source>
        <dbReference type="ARBA" id="ARBA00022777"/>
    </source>
</evidence>
<dbReference type="InterPro" id="IPR036890">
    <property type="entry name" value="HATPase_C_sf"/>
</dbReference>
<evidence type="ECO:0000256" key="9">
    <source>
        <dbReference type="SAM" id="MobiDB-lite"/>
    </source>
</evidence>
<dbReference type="EMBL" id="JAGSHT010000013">
    <property type="protein sequence ID" value="MBZ2197201.1"/>
    <property type="molecule type" value="Genomic_DNA"/>
</dbReference>
<dbReference type="InterPro" id="IPR004358">
    <property type="entry name" value="Sig_transdc_His_kin-like_C"/>
</dbReference>
<dbReference type="Pfam" id="PF00512">
    <property type="entry name" value="HisKA"/>
    <property type="match status" value="1"/>
</dbReference>
<feature type="transmembrane region" description="Helical" evidence="10">
    <location>
        <begin position="6"/>
        <end position="25"/>
    </location>
</feature>
<evidence type="ECO:0000259" key="11">
    <source>
        <dbReference type="PROSITE" id="PS50109"/>
    </source>
</evidence>
<dbReference type="CDD" id="cd00082">
    <property type="entry name" value="HisKA"/>
    <property type="match status" value="1"/>
</dbReference>
<dbReference type="SMART" id="SM00388">
    <property type="entry name" value="HisKA"/>
    <property type="match status" value="1"/>
</dbReference>
<reference evidence="12 13" key="1">
    <citation type="submission" date="2021-04" db="EMBL/GenBank/DDBJ databases">
        <title>Ruania sp. nov., isolated from sandy soil of mangrove forest.</title>
        <authorList>
            <person name="Ge X."/>
            <person name="Huang R."/>
            <person name="Liu W."/>
        </authorList>
    </citation>
    <scope>NUCLEOTIDE SEQUENCE [LARGE SCALE GENOMIC DNA]</scope>
    <source>
        <strain evidence="12 13">N2-46</strain>
    </source>
</reference>
<accession>A0ABS7SD77</accession>
<dbReference type="CDD" id="cd00075">
    <property type="entry name" value="HATPase"/>
    <property type="match status" value="1"/>
</dbReference>
<feature type="domain" description="Histidine kinase" evidence="11">
    <location>
        <begin position="158"/>
        <end position="374"/>
    </location>
</feature>
<evidence type="ECO:0000256" key="8">
    <source>
        <dbReference type="ARBA" id="ARBA00039401"/>
    </source>
</evidence>
<dbReference type="EC" id="2.7.13.3" evidence="3"/>
<dbReference type="InterPro" id="IPR003594">
    <property type="entry name" value="HATPase_dom"/>
</dbReference>
<dbReference type="InterPro" id="IPR005467">
    <property type="entry name" value="His_kinase_dom"/>
</dbReference>
<dbReference type="InterPro" id="IPR036097">
    <property type="entry name" value="HisK_dim/P_sf"/>
</dbReference>
<dbReference type="Proteomes" id="UP000826651">
    <property type="component" value="Unassembled WGS sequence"/>
</dbReference>
<evidence type="ECO:0000313" key="13">
    <source>
        <dbReference type="Proteomes" id="UP000826651"/>
    </source>
</evidence>
<sequence length="407" mass="43146">MEGSWLPVVVGLVGLLVGAAAGLAFRWSERSQSREPEVPTPAVSDDVAALLSALRSTSVLLGPGGEVLRATPDAYTTGLVRNGRLTHTTLNDLVAAVRADGRIRDEHLDVPRSAVPGADRLSFEVRVAPMAGGRVLLLADDQTAQRRLEEVRRDFVANVSHELKTPVGAIALLAETAADAADDPELVRRFAAKMQREAVRLSALVKEIIELSRLQAPDNEVDFVDVSVDAVVAEAVDRIRVEAESRDITVVVGGTGGLRVFGDHSLLVTAVRNLLDNALRYSENGTRVSVGVRPRDGIAEIAVVDQGPGISSENTGRVFERFFRVDPARSRETGGTGLGLSIVKHVAQNHGGEVTLWSAPGRGSTFTLRIPQAEDHGDGPAPSHDEHAPPASPAGAGGDSRDPHPAR</sequence>
<dbReference type="InterPro" id="IPR050351">
    <property type="entry name" value="BphY/WalK/GraS-like"/>
</dbReference>
<comment type="subcellular location">
    <subcellularLocation>
        <location evidence="2">Cell membrane</location>
    </subcellularLocation>
</comment>
<dbReference type="PROSITE" id="PS50109">
    <property type="entry name" value="HIS_KIN"/>
    <property type="match status" value="1"/>
</dbReference>
<evidence type="ECO:0000256" key="4">
    <source>
        <dbReference type="ARBA" id="ARBA00022553"/>
    </source>
</evidence>
<organism evidence="12 13">
    <name type="scientific">Occultella gossypii</name>
    <dbReference type="NCBI Taxonomy" id="2800820"/>
    <lineage>
        <taxon>Bacteria</taxon>
        <taxon>Bacillati</taxon>
        <taxon>Actinomycetota</taxon>
        <taxon>Actinomycetes</taxon>
        <taxon>Micrococcales</taxon>
        <taxon>Ruaniaceae</taxon>
        <taxon>Occultella</taxon>
    </lineage>
</organism>
<dbReference type="InterPro" id="IPR003661">
    <property type="entry name" value="HisK_dim/P_dom"/>
</dbReference>
<proteinExistence type="predicted"/>
<keyword evidence="10" id="KW-0812">Transmembrane</keyword>
<evidence type="ECO:0000256" key="1">
    <source>
        <dbReference type="ARBA" id="ARBA00000085"/>
    </source>
</evidence>
<dbReference type="GO" id="GO:0016301">
    <property type="term" value="F:kinase activity"/>
    <property type="evidence" value="ECO:0007669"/>
    <property type="project" value="UniProtKB-KW"/>
</dbReference>
<dbReference type="PRINTS" id="PR00344">
    <property type="entry name" value="BCTRLSENSOR"/>
</dbReference>
<evidence type="ECO:0000313" key="12">
    <source>
        <dbReference type="EMBL" id="MBZ2197201.1"/>
    </source>
</evidence>
<evidence type="ECO:0000256" key="3">
    <source>
        <dbReference type="ARBA" id="ARBA00012438"/>
    </source>
</evidence>
<dbReference type="Pfam" id="PF02518">
    <property type="entry name" value="HATPase_c"/>
    <property type="match status" value="1"/>
</dbReference>
<keyword evidence="4" id="KW-0597">Phosphoprotein</keyword>
<dbReference type="PANTHER" id="PTHR45453">
    <property type="entry name" value="PHOSPHATE REGULON SENSOR PROTEIN PHOR"/>
    <property type="match status" value="1"/>
</dbReference>
<feature type="region of interest" description="Disordered" evidence="9">
    <location>
        <begin position="370"/>
        <end position="407"/>
    </location>
</feature>
<feature type="compositionally biased region" description="Basic and acidic residues" evidence="9">
    <location>
        <begin position="372"/>
        <end position="388"/>
    </location>
</feature>
<dbReference type="SUPFAM" id="SSF47384">
    <property type="entry name" value="Homodimeric domain of signal transducing histidine kinase"/>
    <property type="match status" value="1"/>
</dbReference>
<name>A0ABS7SD77_9MICO</name>
<keyword evidence="13" id="KW-1185">Reference proteome</keyword>
<comment type="catalytic activity">
    <reaction evidence="1">
        <text>ATP + protein L-histidine = ADP + protein N-phospho-L-histidine.</text>
        <dbReference type="EC" id="2.7.13.3"/>
    </reaction>
</comment>
<keyword evidence="5" id="KW-0808">Transferase</keyword>
<dbReference type="Gene3D" id="1.10.287.130">
    <property type="match status" value="1"/>
</dbReference>
<evidence type="ECO:0000256" key="7">
    <source>
        <dbReference type="ARBA" id="ARBA00023012"/>
    </source>
</evidence>
<keyword evidence="7" id="KW-0902">Two-component regulatory system</keyword>
<comment type="caution">
    <text evidence="12">The sequence shown here is derived from an EMBL/GenBank/DDBJ whole genome shotgun (WGS) entry which is preliminary data.</text>
</comment>
<keyword evidence="6 12" id="KW-0418">Kinase</keyword>
<dbReference type="PANTHER" id="PTHR45453:SF1">
    <property type="entry name" value="PHOSPHATE REGULON SENSOR PROTEIN PHOR"/>
    <property type="match status" value="1"/>
</dbReference>
<dbReference type="RefSeq" id="WP_223406781.1">
    <property type="nucleotide sequence ID" value="NZ_JAGSHT010000013.1"/>
</dbReference>
<evidence type="ECO:0000256" key="2">
    <source>
        <dbReference type="ARBA" id="ARBA00004236"/>
    </source>
</evidence>
<gene>
    <name evidence="12" type="ORF">KCQ71_13630</name>
</gene>